<name>A0A174ICZ8_9FIRM</name>
<sequence length="192" mass="21018">MDSDVIAGAVDIFHVLDVMNVAGQVPCCIDRNVWIVSVYFHTKMGGCICHKLADGTKADDTEFLSADLTAGKFLFLFFCRFCDVAVFFVTLDPFDTTCDITGCQQHAGKHELFDTVCIGSRCVEDHDTLLCAVGKRNVVDAGSCSCYSEEALRQLHAVHGCTSDENRISSLQALGLLIVFIKVCKAYACNRI</sequence>
<dbReference type="AlphaFoldDB" id="A0A174ICZ8"/>
<gene>
    <name evidence="1" type="ORF">ERS852498_00593</name>
</gene>
<reference evidence="1 2" key="1">
    <citation type="submission" date="2015-09" db="EMBL/GenBank/DDBJ databases">
        <authorList>
            <consortium name="Pathogen Informatics"/>
        </authorList>
    </citation>
    <scope>NUCLEOTIDE SEQUENCE [LARGE SCALE GENOMIC DNA]</scope>
    <source>
        <strain evidence="1 2">2789STDY5834885</strain>
    </source>
</reference>
<evidence type="ECO:0000313" key="2">
    <source>
        <dbReference type="Proteomes" id="UP000095709"/>
    </source>
</evidence>
<accession>A0A174ICZ8</accession>
<protein>
    <submittedName>
        <fullName evidence="1">Uncharacterized protein</fullName>
    </submittedName>
</protein>
<dbReference type="EMBL" id="CZAL01000002">
    <property type="protein sequence ID" value="CUO82829.1"/>
    <property type="molecule type" value="Genomic_DNA"/>
</dbReference>
<proteinExistence type="predicted"/>
<dbReference type="Proteomes" id="UP000095709">
    <property type="component" value="Unassembled WGS sequence"/>
</dbReference>
<evidence type="ECO:0000313" key="1">
    <source>
        <dbReference type="EMBL" id="CUO82829.1"/>
    </source>
</evidence>
<organism evidence="1 2">
    <name type="scientific">Fusicatenibacter saccharivorans</name>
    <dbReference type="NCBI Taxonomy" id="1150298"/>
    <lineage>
        <taxon>Bacteria</taxon>
        <taxon>Bacillati</taxon>
        <taxon>Bacillota</taxon>
        <taxon>Clostridia</taxon>
        <taxon>Lachnospirales</taxon>
        <taxon>Lachnospiraceae</taxon>
        <taxon>Fusicatenibacter</taxon>
    </lineage>
</organism>